<proteinExistence type="inferred from homology"/>
<dbReference type="GO" id="GO:0006302">
    <property type="term" value="P:double-strand break repair"/>
    <property type="evidence" value="ECO:0007669"/>
    <property type="project" value="InterPro"/>
</dbReference>
<dbReference type="PANTHER" id="PTHR32114:SF2">
    <property type="entry name" value="ABC TRANSPORTER ABCH.3"/>
    <property type="match status" value="1"/>
</dbReference>
<dbReference type="Pfam" id="PF13476">
    <property type="entry name" value="AAA_23"/>
    <property type="match status" value="1"/>
</dbReference>
<accession>A0A1E8GKU9</accession>
<comment type="similarity">
    <text evidence="1">Belongs to the SMC family. SbcC subfamily.</text>
</comment>
<evidence type="ECO:0000256" key="4">
    <source>
        <dbReference type="SAM" id="Coils"/>
    </source>
</evidence>
<dbReference type="InterPro" id="IPR027417">
    <property type="entry name" value="P-loop_NTPase"/>
</dbReference>
<feature type="domain" description="Rad50/SbcC-type AAA" evidence="5">
    <location>
        <begin position="5"/>
        <end position="200"/>
    </location>
</feature>
<dbReference type="Proteomes" id="UP000178622">
    <property type="component" value="Unassembled WGS sequence"/>
</dbReference>
<feature type="coiled-coil region" evidence="4">
    <location>
        <begin position="341"/>
        <end position="440"/>
    </location>
</feature>
<dbReference type="SUPFAM" id="SSF52540">
    <property type="entry name" value="P-loop containing nucleoside triphosphate hydrolases"/>
    <property type="match status" value="2"/>
</dbReference>
<evidence type="ECO:0000256" key="1">
    <source>
        <dbReference type="ARBA" id="ARBA00006930"/>
    </source>
</evidence>
<dbReference type="Gene3D" id="3.40.50.300">
    <property type="entry name" value="P-loop containing nucleotide triphosphate hydrolases"/>
    <property type="match status" value="2"/>
</dbReference>
<gene>
    <name evidence="6" type="ORF">BG261_05655</name>
</gene>
<comment type="caution">
    <text evidence="6">The sequence shown here is derived from an EMBL/GenBank/DDBJ whole genome shotgun (WGS) entry which is preliminary data.</text>
</comment>
<keyword evidence="4" id="KW-0175">Coiled coil</keyword>
<dbReference type="PANTHER" id="PTHR32114">
    <property type="entry name" value="ABC TRANSPORTER ABCH.3"/>
    <property type="match status" value="1"/>
</dbReference>
<feature type="coiled-coil region" evidence="4">
    <location>
        <begin position="465"/>
        <end position="513"/>
    </location>
</feature>
<evidence type="ECO:0000313" key="7">
    <source>
        <dbReference type="Proteomes" id="UP000178622"/>
    </source>
</evidence>
<reference evidence="7" key="1">
    <citation type="submission" date="2016-09" db="EMBL/GenBank/DDBJ databases">
        <title>Draft genome sequence of a novel species of the family Streptococcaceae isolated from flowers.</title>
        <authorList>
            <person name="Chuah L.-O."/>
            <person name="Yap K.-P."/>
            <person name="Thong K.L."/>
            <person name="Liong M.T."/>
            <person name="Ahmad R."/>
            <person name="Rusul G."/>
        </authorList>
    </citation>
    <scope>NUCLEOTIDE SEQUENCE [LARGE SCALE GENOMIC DNA]</scope>
    <source>
        <strain evidence="7">DF1</strain>
    </source>
</reference>
<comment type="subunit">
    <text evidence="2">Heterodimer of SbcC and SbcD.</text>
</comment>
<evidence type="ECO:0000256" key="2">
    <source>
        <dbReference type="ARBA" id="ARBA00011322"/>
    </source>
</evidence>
<organism evidence="6 7">
    <name type="scientific">Floricoccus tropicus</name>
    <dbReference type="NCBI Taxonomy" id="1859473"/>
    <lineage>
        <taxon>Bacteria</taxon>
        <taxon>Bacillati</taxon>
        <taxon>Bacillota</taxon>
        <taxon>Bacilli</taxon>
        <taxon>Lactobacillales</taxon>
        <taxon>Streptococcaceae</taxon>
        <taxon>Floricoccus</taxon>
    </lineage>
</organism>
<evidence type="ECO:0000259" key="5">
    <source>
        <dbReference type="Pfam" id="PF13476"/>
    </source>
</evidence>
<dbReference type="InterPro" id="IPR038729">
    <property type="entry name" value="Rad50/SbcC_AAA"/>
</dbReference>
<feature type="coiled-coil region" evidence="4">
    <location>
        <begin position="259"/>
        <end position="296"/>
    </location>
</feature>
<dbReference type="AlphaFoldDB" id="A0A1E8GKU9"/>
<dbReference type="GO" id="GO:0016887">
    <property type="term" value="F:ATP hydrolysis activity"/>
    <property type="evidence" value="ECO:0007669"/>
    <property type="project" value="InterPro"/>
</dbReference>
<feature type="coiled-coil region" evidence="4">
    <location>
        <begin position="701"/>
        <end position="735"/>
    </location>
</feature>
<evidence type="ECO:0000313" key="6">
    <source>
        <dbReference type="EMBL" id="OFI48871.1"/>
    </source>
</evidence>
<keyword evidence="7" id="KW-1185">Reference proteome</keyword>
<dbReference type="OrthoDB" id="9795626at2"/>
<name>A0A1E8GKU9_9LACT</name>
<dbReference type="Pfam" id="PF13558">
    <property type="entry name" value="SbcC_Walker_B"/>
    <property type="match status" value="1"/>
</dbReference>
<dbReference type="EMBL" id="MKIR01000023">
    <property type="protein sequence ID" value="OFI48871.1"/>
    <property type="molecule type" value="Genomic_DNA"/>
</dbReference>
<evidence type="ECO:0000256" key="3">
    <source>
        <dbReference type="ARBA" id="ARBA00013368"/>
    </source>
</evidence>
<feature type="coiled-coil region" evidence="4">
    <location>
        <begin position="542"/>
        <end position="576"/>
    </location>
</feature>
<dbReference type="RefSeq" id="WP_070792804.1">
    <property type="nucleotide sequence ID" value="NZ_MKIR01000023.1"/>
</dbReference>
<dbReference type="STRING" id="1859473.BG261_05655"/>
<sequence>MKPVQLELTNFGPYRKEVINFEDLDQAPVFLISGDTGAGKSTIFDAMTMALFNVTTGERKPEETRSTFATLEDELTKIVFYFRHGSQLYRIERVPVQERKAARGKKSTLQKAEAHFAIVDEIGGVELEVLASKPVDVATEVNSLLQLNAEQFKQIILLPQNEFRKFLISNTADKLPILKNIFGTRLFEDFANRVEDKYRQSRVENEKFSNQLSGHYDSQIWSEEERLEFRQTDESYKIELAEKFVSNYKEKADSSDKLRGQAKDDLKSTQIELDKAKQLSENFQELNTVNINFENEITNQKDKYKYYIDKKNQQDFVADIRETIRDLDHSQNEIDKYGKLLESNKDKLGETEKNAHLLEDELKEHLSHESEIKLFEENLDKWKELRNTANQVIAYESEITSYSNELKDYEVQKNSKSELLEAKKKDKNELETEAISQEEVTKNVAAYDKAKFIIDKNIAPLLKEVSTLEKRIISLNDEQAESKKKLESDRQRYKDYLSELESVKENRRELMVAQLREELVDGQECLVCGSLEHPFAHKHDDVQANELELKNSMEKVEALQQQVGSLEQDLKNQEESLYQNDTRKNEIQFEIDNKKTDINNNYDEIKNLFDEFPSIYDESLVNQALIEFKNSVDELKSFFEKQILALTELTNEITNAEHVLLNLQNEIDTKVALKDSAVGKLSIINAKYPELKDISYYTDKIEITSKKIRDYSSKKEELQGRFANLQSEVRSLKVIVESNELHLKENQDINDLAYAKVKEKLYAPSALTSDENILREWISETEVYGQSIAFINTYKERERTLTERREKLLEFLSDKEIPDLDYFVEKYEQSQAKYDNASQEFTKAETKYNQSKATLEEIKKITEKQGVHLKTFQELSDLNSVVKGKTGDKLKLETYVVQEYLNQVLDQANKRYIGKLTNGRYQFVLSNAQRDGKRSDSGLDIDVFDFTTGTTRSTKTLSGGETFIAALSIALSLSEIVQNTTNGIVIDALFVDEGFGSLDKETLEKAMTALEQIGENRMVGVISHVEDMKERIAQQLIISKSGDGSSTISMIDRN</sequence>
<protein>
    <recommendedName>
        <fullName evidence="3">Nuclease SbcCD subunit C</fullName>
    </recommendedName>
</protein>